<feature type="transmembrane region" description="Helical" evidence="7">
    <location>
        <begin position="63"/>
        <end position="83"/>
    </location>
</feature>
<dbReference type="Proteomes" id="UP000594621">
    <property type="component" value="Chromosome"/>
</dbReference>
<feature type="transmembrane region" description="Helical" evidence="7">
    <location>
        <begin position="242"/>
        <end position="261"/>
    </location>
</feature>
<feature type="transmembrane region" description="Helical" evidence="7">
    <location>
        <begin position="309"/>
        <end position="332"/>
    </location>
</feature>
<comment type="subcellular location">
    <subcellularLocation>
        <location evidence="1">Cell membrane</location>
        <topology evidence="1">Multi-pass membrane protein</topology>
    </subcellularLocation>
</comment>
<dbReference type="AlphaFoldDB" id="A0A7S9D397"/>
<proteinExistence type="predicted"/>
<dbReference type="EMBL" id="CP061379">
    <property type="protein sequence ID" value="QPF90383.1"/>
    <property type="molecule type" value="Genomic_DNA"/>
</dbReference>
<dbReference type="CDD" id="cd17321">
    <property type="entry name" value="MFS_MMR_MDR_like"/>
    <property type="match status" value="1"/>
</dbReference>
<dbReference type="KEGG" id="bcou:IC761_28380"/>
<feature type="transmembrane region" description="Helical" evidence="7">
    <location>
        <begin position="179"/>
        <end position="198"/>
    </location>
</feature>
<organism evidence="9 10">
    <name type="scientific">Bradyrhizobium commune</name>
    <dbReference type="NCBI Taxonomy" id="83627"/>
    <lineage>
        <taxon>Bacteria</taxon>
        <taxon>Pseudomonadati</taxon>
        <taxon>Pseudomonadota</taxon>
        <taxon>Alphaproteobacteria</taxon>
        <taxon>Hyphomicrobiales</taxon>
        <taxon>Nitrobacteraceae</taxon>
        <taxon>Bradyrhizobium</taxon>
    </lineage>
</organism>
<dbReference type="PANTHER" id="PTHR42718">
    <property type="entry name" value="MAJOR FACILITATOR SUPERFAMILY MULTIDRUG TRANSPORTER MFSC"/>
    <property type="match status" value="1"/>
</dbReference>
<keyword evidence="3" id="KW-1003">Cell membrane</keyword>
<dbReference type="GO" id="GO:0005886">
    <property type="term" value="C:plasma membrane"/>
    <property type="evidence" value="ECO:0007669"/>
    <property type="project" value="UniProtKB-SubCell"/>
</dbReference>
<feature type="transmembrane region" description="Helical" evidence="7">
    <location>
        <begin position="368"/>
        <end position="388"/>
    </location>
</feature>
<feature type="transmembrane region" description="Helical" evidence="7">
    <location>
        <begin position="344"/>
        <end position="362"/>
    </location>
</feature>
<evidence type="ECO:0000256" key="4">
    <source>
        <dbReference type="ARBA" id="ARBA00022692"/>
    </source>
</evidence>
<feature type="transmembrane region" description="Helical" evidence="7">
    <location>
        <begin position="409"/>
        <end position="430"/>
    </location>
</feature>
<evidence type="ECO:0000313" key="10">
    <source>
        <dbReference type="Proteomes" id="UP000594621"/>
    </source>
</evidence>
<feature type="transmembrane region" description="Helical" evidence="7">
    <location>
        <begin position="282"/>
        <end position="303"/>
    </location>
</feature>
<name>A0A7S9D397_9BRAD</name>
<evidence type="ECO:0000256" key="2">
    <source>
        <dbReference type="ARBA" id="ARBA00022448"/>
    </source>
</evidence>
<feature type="transmembrane region" description="Helical" evidence="7">
    <location>
        <begin position="149"/>
        <end position="167"/>
    </location>
</feature>
<keyword evidence="4 7" id="KW-0812">Transmembrane</keyword>
<keyword evidence="6 7" id="KW-0472">Membrane</keyword>
<dbReference type="GO" id="GO:0022857">
    <property type="term" value="F:transmembrane transporter activity"/>
    <property type="evidence" value="ECO:0007669"/>
    <property type="project" value="InterPro"/>
</dbReference>
<dbReference type="PANTHER" id="PTHR42718:SF49">
    <property type="entry name" value="EXPORT PROTEIN"/>
    <property type="match status" value="1"/>
</dbReference>
<sequence length="529" mass="55027">MANPASATAVPAEAVGLTKRHAFLVLLCTSAPSFMLQLDANIVSVSLPAIARSLDASFAGIEWVITAYMLSFASLLLPAGALADRFGRKAMLIIGLSVFTVASLLCGSAPNLPVLVAARALQGAGAAMQLSSALATLSHAFQGEARARAFSFWGAVVGIGIACGPIVGGLITQLFGWEWAFYVNLPIGAALIALIVKVVDSSRDPDAVRLDLPGVACFASALFLTTLALIEGNHRGWTDRWILAELGGALVLSALFVAVELRQARPMLDLSYFRRPTYLGANLAQLSFSAGMLTMLTFIPIFLQSGLGHAPALAGSMMLPMVVPLFIVPRIVSRHLAHRLSGRALLSLGLFVVCLGLFWFAAVVRELAYGQMIGGMLLTGTGAGLLNGETTKVGMTVIPRERSGMASGISGTVRFSGLVIGIAALGAVLYGRAAASVGRGLPDASATDRLRLVQEITAGHLAGAPVAGHDAAAIEALSVASFANGYQALFLAGAFFMLVSTILTWRLVSAAETPPVSTPTELRPRHAPG</sequence>
<feature type="domain" description="Major facilitator superfamily (MFS) profile" evidence="8">
    <location>
        <begin position="25"/>
        <end position="512"/>
    </location>
</feature>
<evidence type="ECO:0000256" key="7">
    <source>
        <dbReference type="SAM" id="Phobius"/>
    </source>
</evidence>
<dbReference type="PROSITE" id="PS00216">
    <property type="entry name" value="SUGAR_TRANSPORT_1"/>
    <property type="match status" value="1"/>
</dbReference>
<feature type="transmembrane region" description="Helical" evidence="7">
    <location>
        <begin position="488"/>
        <end position="508"/>
    </location>
</feature>
<dbReference type="InterPro" id="IPR005829">
    <property type="entry name" value="Sugar_transporter_CS"/>
</dbReference>
<evidence type="ECO:0000256" key="3">
    <source>
        <dbReference type="ARBA" id="ARBA00022475"/>
    </source>
</evidence>
<feature type="transmembrane region" description="Helical" evidence="7">
    <location>
        <begin position="90"/>
        <end position="110"/>
    </location>
</feature>
<dbReference type="SUPFAM" id="SSF103473">
    <property type="entry name" value="MFS general substrate transporter"/>
    <property type="match status" value="1"/>
</dbReference>
<feature type="transmembrane region" description="Helical" evidence="7">
    <location>
        <begin position="210"/>
        <end position="230"/>
    </location>
</feature>
<keyword evidence="2" id="KW-0813">Transport</keyword>
<dbReference type="InterPro" id="IPR020846">
    <property type="entry name" value="MFS_dom"/>
</dbReference>
<dbReference type="Gene3D" id="1.20.1720.10">
    <property type="entry name" value="Multidrug resistance protein D"/>
    <property type="match status" value="2"/>
</dbReference>
<dbReference type="NCBIfam" id="TIGR00711">
    <property type="entry name" value="efflux_EmrB"/>
    <property type="match status" value="1"/>
</dbReference>
<evidence type="ECO:0000256" key="6">
    <source>
        <dbReference type="ARBA" id="ARBA00023136"/>
    </source>
</evidence>
<accession>A0A7S9D397</accession>
<protein>
    <submittedName>
        <fullName evidence="9">MFS transporter</fullName>
    </submittedName>
</protein>
<dbReference type="InterPro" id="IPR004638">
    <property type="entry name" value="EmrB-like"/>
</dbReference>
<keyword evidence="5 7" id="KW-1133">Transmembrane helix</keyword>
<reference evidence="9 10" key="1">
    <citation type="submission" date="2020-09" db="EMBL/GenBank/DDBJ databases">
        <title>Complete genomes of bradyrhizobia occurring on native shrubby legumes in Australia.</title>
        <authorList>
            <person name="Lafay B."/>
        </authorList>
    </citation>
    <scope>NUCLEOTIDE SEQUENCE [LARGE SCALE GENOMIC DNA]</scope>
    <source>
        <strain evidence="9 10">BDV5040</strain>
    </source>
</reference>
<keyword evidence="10" id="KW-1185">Reference proteome</keyword>
<dbReference type="InterPro" id="IPR011701">
    <property type="entry name" value="MFS"/>
</dbReference>
<dbReference type="PROSITE" id="PS50850">
    <property type="entry name" value="MFS"/>
    <property type="match status" value="1"/>
</dbReference>
<evidence type="ECO:0000256" key="1">
    <source>
        <dbReference type="ARBA" id="ARBA00004651"/>
    </source>
</evidence>
<dbReference type="PRINTS" id="PR01036">
    <property type="entry name" value="TCRTETB"/>
</dbReference>
<dbReference type="Pfam" id="PF07690">
    <property type="entry name" value="MFS_1"/>
    <property type="match status" value="1"/>
</dbReference>
<dbReference type="InterPro" id="IPR036259">
    <property type="entry name" value="MFS_trans_sf"/>
</dbReference>
<evidence type="ECO:0000313" key="9">
    <source>
        <dbReference type="EMBL" id="QPF90383.1"/>
    </source>
</evidence>
<evidence type="ECO:0000259" key="8">
    <source>
        <dbReference type="PROSITE" id="PS50850"/>
    </source>
</evidence>
<feature type="transmembrane region" description="Helical" evidence="7">
    <location>
        <begin position="116"/>
        <end position="137"/>
    </location>
</feature>
<evidence type="ECO:0000256" key="5">
    <source>
        <dbReference type="ARBA" id="ARBA00022989"/>
    </source>
</evidence>
<gene>
    <name evidence="9" type="ORF">IC761_28380</name>
</gene>